<evidence type="ECO:0000256" key="4">
    <source>
        <dbReference type="ARBA" id="ARBA00022490"/>
    </source>
</evidence>
<keyword evidence="5" id="KW-0285">Flavoprotein</keyword>
<keyword evidence="7" id="KW-0560">Oxidoreductase</keyword>
<comment type="subcellular location">
    <subcellularLocation>
        <location evidence="2">Cytoplasm</location>
    </subcellularLocation>
</comment>
<sequence>MFARENGSPVSAKVVEDVDWIYGQLIEQCDEFFRLSLSVPYEEDSVATYVKNAFETKLRRLPNEDARIRRMVLNQRLLGEALIAGASTMHDVSLSQVGSFEELPGVHHIIPGGFEKVVDILRKDIPEEKFLMNHVVSGIAYDREGVQVTCRNGYTCQVDHAVCTIPLGCLKDLHQRLFQPSLPIEKIEALNRIGYGVVNKVVLEFDERILPTGVTRLELIWDHERPMTHLVPQLWARKIPYFEAITDTVLIGWLCGEEAEMLEELDENEIGNTCETVLKAFLNRSCLPKRLRVFCSKWKKNSFSKGAYCYLPPGSSVDDINCLSEPLGPPDKPRVLFAGEATHKVYYSSSHGALLSGEREAERLIGLYEPIAQ</sequence>
<dbReference type="SUPFAM" id="SSF54373">
    <property type="entry name" value="FAD-linked reductases, C-terminal domain"/>
    <property type="match status" value="1"/>
</dbReference>
<dbReference type="EMBL" id="CAJFCJ010000011">
    <property type="protein sequence ID" value="CAD5119923.1"/>
    <property type="molecule type" value="Genomic_DNA"/>
</dbReference>
<evidence type="ECO:0000256" key="1">
    <source>
        <dbReference type="ARBA" id="ARBA00001974"/>
    </source>
</evidence>
<evidence type="ECO:0000259" key="8">
    <source>
        <dbReference type="Pfam" id="PF01593"/>
    </source>
</evidence>
<dbReference type="InterPro" id="IPR002937">
    <property type="entry name" value="Amino_oxidase"/>
</dbReference>
<keyword evidence="6" id="KW-0274">FAD</keyword>
<dbReference type="GO" id="GO:0046592">
    <property type="term" value="F:polyamine oxidase activity"/>
    <property type="evidence" value="ECO:0007669"/>
    <property type="project" value="TreeGrafter"/>
</dbReference>
<protein>
    <submittedName>
        <fullName evidence="9">DgyrCDS8502</fullName>
    </submittedName>
</protein>
<keyword evidence="10" id="KW-1185">Reference proteome</keyword>
<evidence type="ECO:0000313" key="9">
    <source>
        <dbReference type="EMBL" id="CAD5119923.1"/>
    </source>
</evidence>
<proteinExistence type="inferred from homology"/>
<accession>A0A7I8VWN1</accession>
<dbReference type="OrthoDB" id="2019015at2759"/>
<evidence type="ECO:0000256" key="6">
    <source>
        <dbReference type="ARBA" id="ARBA00022827"/>
    </source>
</evidence>
<dbReference type="SUPFAM" id="SSF51905">
    <property type="entry name" value="FAD/NAD(P)-binding domain"/>
    <property type="match status" value="1"/>
</dbReference>
<dbReference type="PANTHER" id="PTHR10742:SF405">
    <property type="entry name" value="PEROXISOMAL N(1)-ACETYL-SPERMINE_SPERMIDINE OXIDASE"/>
    <property type="match status" value="1"/>
</dbReference>
<dbReference type="Gene3D" id="3.50.50.60">
    <property type="entry name" value="FAD/NAD(P)-binding domain"/>
    <property type="match status" value="1"/>
</dbReference>
<comment type="similarity">
    <text evidence="3">Belongs to the flavin monoamine oxidase family.</text>
</comment>
<reference evidence="9 10" key="1">
    <citation type="submission" date="2020-08" db="EMBL/GenBank/DDBJ databases">
        <authorList>
            <person name="Hejnol A."/>
        </authorList>
    </citation>
    <scope>NUCLEOTIDE SEQUENCE [LARGE SCALE GENOMIC DNA]</scope>
</reference>
<dbReference type="GO" id="GO:0005737">
    <property type="term" value="C:cytoplasm"/>
    <property type="evidence" value="ECO:0007669"/>
    <property type="project" value="UniProtKB-SubCell"/>
</dbReference>
<feature type="domain" description="Amine oxidase" evidence="8">
    <location>
        <begin position="66"/>
        <end position="365"/>
    </location>
</feature>
<name>A0A7I8VWN1_9ANNE</name>
<evidence type="ECO:0000256" key="2">
    <source>
        <dbReference type="ARBA" id="ARBA00004496"/>
    </source>
</evidence>
<comment type="caution">
    <text evidence="9">The sequence shown here is derived from an EMBL/GenBank/DDBJ whole genome shotgun (WGS) entry which is preliminary data.</text>
</comment>
<evidence type="ECO:0000256" key="5">
    <source>
        <dbReference type="ARBA" id="ARBA00022630"/>
    </source>
</evidence>
<gene>
    <name evidence="9" type="ORF">DGYR_LOCUS8099</name>
</gene>
<evidence type="ECO:0000256" key="7">
    <source>
        <dbReference type="ARBA" id="ARBA00023002"/>
    </source>
</evidence>
<dbReference type="AlphaFoldDB" id="A0A7I8VWN1"/>
<dbReference type="InterPro" id="IPR036188">
    <property type="entry name" value="FAD/NAD-bd_sf"/>
</dbReference>
<dbReference type="InterPro" id="IPR050281">
    <property type="entry name" value="Flavin_monoamine_oxidase"/>
</dbReference>
<dbReference type="Proteomes" id="UP000549394">
    <property type="component" value="Unassembled WGS sequence"/>
</dbReference>
<evidence type="ECO:0000313" key="10">
    <source>
        <dbReference type="Proteomes" id="UP000549394"/>
    </source>
</evidence>
<organism evidence="9 10">
    <name type="scientific">Dimorphilus gyrociliatus</name>
    <dbReference type="NCBI Taxonomy" id="2664684"/>
    <lineage>
        <taxon>Eukaryota</taxon>
        <taxon>Metazoa</taxon>
        <taxon>Spiralia</taxon>
        <taxon>Lophotrochozoa</taxon>
        <taxon>Annelida</taxon>
        <taxon>Polychaeta</taxon>
        <taxon>Polychaeta incertae sedis</taxon>
        <taxon>Dinophilidae</taxon>
        <taxon>Dimorphilus</taxon>
    </lineage>
</organism>
<evidence type="ECO:0000256" key="3">
    <source>
        <dbReference type="ARBA" id="ARBA00005995"/>
    </source>
</evidence>
<comment type="cofactor">
    <cofactor evidence="1">
        <name>FAD</name>
        <dbReference type="ChEBI" id="CHEBI:57692"/>
    </cofactor>
</comment>
<keyword evidence="4" id="KW-0963">Cytoplasm</keyword>
<dbReference type="Pfam" id="PF01593">
    <property type="entry name" value="Amino_oxidase"/>
    <property type="match status" value="1"/>
</dbReference>
<dbReference type="PANTHER" id="PTHR10742">
    <property type="entry name" value="FLAVIN MONOAMINE OXIDASE"/>
    <property type="match status" value="1"/>
</dbReference>